<feature type="chain" id="PRO_5002869160" description="Lipoprotein" evidence="1">
    <location>
        <begin position="26"/>
        <end position="114"/>
    </location>
</feature>
<dbReference type="AlphaFoldDB" id="B8FCQ5"/>
<evidence type="ECO:0000313" key="3">
    <source>
        <dbReference type="Proteomes" id="UP000000739"/>
    </source>
</evidence>
<dbReference type="RefSeq" id="WP_015949257.1">
    <property type="nucleotide sequence ID" value="NC_011768.1"/>
</dbReference>
<evidence type="ECO:0008006" key="4">
    <source>
        <dbReference type="Google" id="ProtNLM"/>
    </source>
</evidence>
<dbReference type="EMBL" id="CP001322">
    <property type="protein sequence ID" value="ACL06218.1"/>
    <property type="molecule type" value="Genomic_DNA"/>
</dbReference>
<dbReference type="KEGG" id="dal:Dalk_4540"/>
<organism evidence="2 3">
    <name type="scientific">Desulfatibacillum aliphaticivorans</name>
    <dbReference type="NCBI Taxonomy" id="218208"/>
    <lineage>
        <taxon>Bacteria</taxon>
        <taxon>Pseudomonadati</taxon>
        <taxon>Thermodesulfobacteriota</taxon>
        <taxon>Desulfobacteria</taxon>
        <taxon>Desulfobacterales</taxon>
        <taxon>Desulfatibacillaceae</taxon>
        <taxon>Desulfatibacillum</taxon>
    </lineage>
</organism>
<reference evidence="2 3" key="1">
    <citation type="journal article" date="2012" name="Environ. Microbiol.">
        <title>The genome sequence of Desulfatibacillum alkenivorans AK-01: a blueprint for anaerobic alkane oxidation.</title>
        <authorList>
            <person name="Callaghan A.V."/>
            <person name="Morris B.E."/>
            <person name="Pereira I.A."/>
            <person name="McInerney M.J."/>
            <person name="Austin R.N."/>
            <person name="Groves J.T."/>
            <person name="Kukor J.J."/>
            <person name="Suflita J.M."/>
            <person name="Young L.Y."/>
            <person name="Zylstra G.J."/>
            <person name="Wawrik B."/>
        </authorList>
    </citation>
    <scope>NUCLEOTIDE SEQUENCE [LARGE SCALE GENOMIC DNA]</scope>
    <source>
        <strain evidence="2 3">AK-01</strain>
    </source>
</reference>
<dbReference type="Proteomes" id="UP000000739">
    <property type="component" value="Chromosome"/>
</dbReference>
<name>B8FCQ5_DESAL</name>
<keyword evidence="1" id="KW-0732">Signal</keyword>
<gene>
    <name evidence="2" type="ordered locus">Dalk_4540</name>
</gene>
<sequence>MKKLSLIVLALVLAMAVGCANVQQAANDVQNMSPKAKATWMMSMYNTAYDDYAFQASAMDISEDKRTVLRVKHDVLTEVYPLISMYSNYTKLGQIPPDDLTNNIIRLLGKLEGI</sequence>
<feature type="signal peptide" evidence="1">
    <location>
        <begin position="1"/>
        <end position="25"/>
    </location>
</feature>
<evidence type="ECO:0000313" key="2">
    <source>
        <dbReference type="EMBL" id="ACL06218.1"/>
    </source>
</evidence>
<evidence type="ECO:0000256" key="1">
    <source>
        <dbReference type="SAM" id="SignalP"/>
    </source>
</evidence>
<protein>
    <recommendedName>
        <fullName evidence="4">Lipoprotein</fullName>
    </recommendedName>
</protein>
<proteinExistence type="predicted"/>
<dbReference type="PROSITE" id="PS51257">
    <property type="entry name" value="PROKAR_LIPOPROTEIN"/>
    <property type="match status" value="1"/>
</dbReference>
<accession>B8FCQ5</accession>
<keyword evidence="3" id="KW-1185">Reference proteome</keyword>
<dbReference type="HOGENOM" id="CLU_2117026_0_0_7"/>